<reference evidence="1 2" key="1">
    <citation type="submission" date="2015-09" db="EMBL/GenBank/DDBJ databases">
        <title>Bacillus cereus food isolates.</title>
        <authorList>
            <person name="Boekhorst J."/>
        </authorList>
    </citation>
    <scope>NUCLEOTIDE SEQUENCE [LARGE SCALE GENOMIC DNA]</scope>
    <source>
        <strain evidence="1 2">B4088</strain>
    </source>
</reference>
<dbReference type="AlphaFoldDB" id="A0A164LYN6"/>
<proteinExistence type="predicted"/>
<name>A0A164LYN6_BACCE</name>
<dbReference type="NCBIfam" id="TIGR04429">
    <property type="entry name" value="Phr_nterm"/>
    <property type="match status" value="1"/>
</dbReference>
<accession>A0A164LYN6</accession>
<sequence>MKKLLLSFMGIVTILAFSTGITSPTKLDHSNTKIQSLSVGDGGG</sequence>
<dbReference type="PATRIC" id="fig|1396.535.peg.6717"/>
<dbReference type="InterPro" id="IPR030968">
    <property type="entry name" value="RapG/K_inhib"/>
</dbReference>
<comment type="caution">
    <text evidence="1">The sequence shown here is derived from an EMBL/GenBank/DDBJ whole genome shotgun (WGS) entry which is preliminary data.</text>
</comment>
<organism evidence="1 2">
    <name type="scientific">Bacillus cereus</name>
    <dbReference type="NCBI Taxonomy" id="1396"/>
    <lineage>
        <taxon>Bacteria</taxon>
        <taxon>Bacillati</taxon>
        <taxon>Bacillota</taxon>
        <taxon>Bacilli</taxon>
        <taxon>Bacillales</taxon>
        <taxon>Bacillaceae</taxon>
        <taxon>Bacillus</taxon>
        <taxon>Bacillus cereus group</taxon>
    </lineage>
</organism>
<dbReference type="RefSeq" id="WP_000735069.1">
    <property type="nucleotide sequence ID" value="NZ_LJKE01000087.1"/>
</dbReference>
<evidence type="ECO:0000313" key="2">
    <source>
        <dbReference type="Proteomes" id="UP000076482"/>
    </source>
</evidence>
<gene>
    <name evidence="1" type="ORF">B4088_4800</name>
</gene>
<dbReference type="EMBL" id="LJKE01000087">
    <property type="protein sequence ID" value="KZD57764.1"/>
    <property type="molecule type" value="Genomic_DNA"/>
</dbReference>
<evidence type="ECO:0000313" key="1">
    <source>
        <dbReference type="EMBL" id="KZD57764.1"/>
    </source>
</evidence>
<dbReference type="Proteomes" id="UP000076482">
    <property type="component" value="Unassembled WGS sequence"/>
</dbReference>
<protein>
    <submittedName>
        <fullName evidence="1">Uncharacterized protein</fullName>
    </submittedName>
</protein>
<dbReference type="GeneID" id="92804012"/>